<dbReference type="RefSeq" id="WP_155440156.1">
    <property type="nucleotide sequence ID" value="NZ_WNLA01000011.1"/>
</dbReference>
<feature type="domain" description="HTH lysR-type" evidence="4">
    <location>
        <begin position="1"/>
        <end position="58"/>
    </location>
</feature>
<organism evidence="5 6">
    <name type="scientific">Pseudoduganella ginsengisoli</name>
    <dbReference type="NCBI Taxonomy" id="1462440"/>
    <lineage>
        <taxon>Bacteria</taxon>
        <taxon>Pseudomonadati</taxon>
        <taxon>Pseudomonadota</taxon>
        <taxon>Betaproteobacteria</taxon>
        <taxon>Burkholderiales</taxon>
        <taxon>Oxalobacteraceae</taxon>
        <taxon>Telluria group</taxon>
        <taxon>Pseudoduganella</taxon>
    </lineage>
</organism>
<accession>A0A6L6Q1T0</accession>
<keyword evidence="2" id="KW-0805">Transcription regulation</keyword>
<proteinExistence type="inferred from homology"/>
<dbReference type="Pfam" id="PF00126">
    <property type="entry name" value="HTH_1"/>
    <property type="match status" value="1"/>
</dbReference>
<dbReference type="GO" id="GO:0000976">
    <property type="term" value="F:transcription cis-regulatory region binding"/>
    <property type="evidence" value="ECO:0007669"/>
    <property type="project" value="TreeGrafter"/>
</dbReference>
<dbReference type="PRINTS" id="PR00039">
    <property type="entry name" value="HTHLYSR"/>
</dbReference>
<keyword evidence="6" id="KW-1185">Reference proteome</keyword>
<dbReference type="EMBL" id="WNLA01000011">
    <property type="protein sequence ID" value="MTW03803.1"/>
    <property type="molecule type" value="Genomic_DNA"/>
</dbReference>
<dbReference type="SUPFAM" id="SSF46785">
    <property type="entry name" value="Winged helix' DNA-binding domain"/>
    <property type="match status" value="1"/>
</dbReference>
<evidence type="ECO:0000256" key="3">
    <source>
        <dbReference type="ARBA" id="ARBA00023163"/>
    </source>
</evidence>
<reference evidence="5 6" key="1">
    <citation type="submission" date="2019-11" db="EMBL/GenBank/DDBJ databases">
        <title>Type strains purchased from KCTC, JCM and DSMZ.</title>
        <authorList>
            <person name="Lu H."/>
        </authorList>
    </citation>
    <scope>NUCLEOTIDE SEQUENCE [LARGE SCALE GENOMIC DNA]</scope>
    <source>
        <strain evidence="5 6">KCTC 42409</strain>
    </source>
</reference>
<comment type="similarity">
    <text evidence="1">Belongs to the LysR transcriptional regulatory family.</text>
</comment>
<dbReference type="PANTHER" id="PTHR30126">
    <property type="entry name" value="HTH-TYPE TRANSCRIPTIONAL REGULATOR"/>
    <property type="match status" value="1"/>
</dbReference>
<dbReference type="Gene3D" id="1.10.10.10">
    <property type="entry name" value="Winged helix-like DNA-binding domain superfamily/Winged helix DNA-binding domain"/>
    <property type="match status" value="1"/>
</dbReference>
<protein>
    <submittedName>
        <fullName evidence="5">LysR family transcriptional regulator</fullName>
    </submittedName>
</protein>
<dbReference type="GO" id="GO:0003700">
    <property type="term" value="F:DNA-binding transcription factor activity"/>
    <property type="evidence" value="ECO:0007669"/>
    <property type="project" value="InterPro"/>
</dbReference>
<dbReference type="AlphaFoldDB" id="A0A6L6Q1T0"/>
<sequence length="93" mass="10363">MDTKWAEDFLSLAETRSFTRAASARHSSQAAFSRRIQSLESWVGAELVDRSSSPLSLTPAGQSFRGVAVNIIRQVDMARNIVRRRNEYPAHAA</sequence>
<evidence type="ECO:0000313" key="5">
    <source>
        <dbReference type="EMBL" id="MTW03803.1"/>
    </source>
</evidence>
<keyword evidence="3" id="KW-0804">Transcription</keyword>
<dbReference type="InterPro" id="IPR036390">
    <property type="entry name" value="WH_DNA-bd_sf"/>
</dbReference>
<evidence type="ECO:0000256" key="1">
    <source>
        <dbReference type="ARBA" id="ARBA00009437"/>
    </source>
</evidence>
<dbReference type="InterPro" id="IPR000847">
    <property type="entry name" value="LysR_HTH_N"/>
</dbReference>
<evidence type="ECO:0000256" key="2">
    <source>
        <dbReference type="ARBA" id="ARBA00023015"/>
    </source>
</evidence>
<evidence type="ECO:0000313" key="6">
    <source>
        <dbReference type="Proteomes" id="UP000484015"/>
    </source>
</evidence>
<dbReference type="OrthoDB" id="8715249at2"/>
<name>A0A6L6Q1T0_9BURK</name>
<gene>
    <name evidence="5" type="ORF">GM668_17100</name>
</gene>
<dbReference type="InterPro" id="IPR036388">
    <property type="entry name" value="WH-like_DNA-bd_sf"/>
</dbReference>
<evidence type="ECO:0000259" key="4">
    <source>
        <dbReference type="PROSITE" id="PS50931"/>
    </source>
</evidence>
<dbReference type="PROSITE" id="PS50931">
    <property type="entry name" value="HTH_LYSR"/>
    <property type="match status" value="1"/>
</dbReference>
<comment type="caution">
    <text evidence="5">The sequence shown here is derived from an EMBL/GenBank/DDBJ whole genome shotgun (WGS) entry which is preliminary data.</text>
</comment>
<dbReference type="PANTHER" id="PTHR30126:SF2">
    <property type="entry name" value="HTH-TYPE TRANSCRIPTIONAL REGULATOR YJIE"/>
    <property type="match status" value="1"/>
</dbReference>
<dbReference type="Proteomes" id="UP000484015">
    <property type="component" value="Unassembled WGS sequence"/>
</dbReference>